<comment type="caution">
    <text evidence="2">The sequence shown here is derived from an EMBL/GenBank/DDBJ whole genome shotgun (WGS) entry which is preliminary data.</text>
</comment>
<keyword evidence="3" id="KW-1185">Reference proteome</keyword>
<dbReference type="PANTHER" id="PTHR33993">
    <property type="entry name" value="GLYOXALASE-RELATED"/>
    <property type="match status" value="1"/>
</dbReference>
<organism evidence="2 3">
    <name type="scientific">Stappia sediminis</name>
    <dbReference type="NCBI Taxonomy" id="2692190"/>
    <lineage>
        <taxon>Bacteria</taxon>
        <taxon>Pseudomonadati</taxon>
        <taxon>Pseudomonadota</taxon>
        <taxon>Alphaproteobacteria</taxon>
        <taxon>Hyphomicrobiales</taxon>
        <taxon>Stappiaceae</taxon>
        <taxon>Stappia</taxon>
    </lineage>
</organism>
<dbReference type="Gene3D" id="3.10.180.10">
    <property type="entry name" value="2,3-Dihydroxybiphenyl 1,2-Dioxygenase, domain 1"/>
    <property type="match status" value="2"/>
</dbReference>
<dbReference type="PROSITE" id="PS51819">
    <property type="entry name" value="VOC"/>
    <property type="match status" value="2"/>
</dbReference>
<dbReference type="Pfam" id="PF00903">
    <property type="entry name" value="Glyoxalase"/>
    <property type="match status" value="2"/>
</dbReference>
<dbReference type="RefSeq" id="WP_160773628.1">
    <property type="nucleotide sequence ID" value="NZ_WUMV01000001.1"/>
</dbReference>
<dbReference type="Proteomes" id="UP000433101">
    <property type="component" value="Unassembled WGS sequence"/>
</dbReference>
<sequence length="260" mass="27426">MSMKSGSFVWYELMTTDADAAAGFYSRVVGWTAEDSGMTAATGMEYTILKAGETPVAGLMKQPEEVRETGAPPFWLGYIAVDDVDAYAERIEAKGGSVHRAPSDIPDVGRFAVVADPHGAKFCLFKGEGEPPAANVEPGTPGHVGWHELMAGDGASAFDFYASLFGWTKGEAMDMGPMGVYQLFEADGRGIGGIMTKPADMPAPAWNYYFNVDGIDTAVERITGAGGRIVNGPMEVPGGSWIVHGLDPQGGFFALVGPKG</sequence>
<dbReference type="InterPro" id="IPR037523">
    <property type="entry name" value="VOC_core"/>
</dbReference>
<dbReference type="EMBL" id="WUMV01000001">
    <property type="protein sequence ID" value="MXN63366.1"/>
    <property type="molecule type" value="Genomic_DNA"/>
</dbReference>
<dbReference type="InterPro" id="IPR052164">
    <property type="entry name" value="Anthracycline_SecMetBiosynth"/>
</dbReference>
<gene>
    <name evidence="2" type="ORF">GR183_00485</name>
</gene>
<evidence type="ECO:0000259" key="1">
    <source>
        <dbReference type="PROSITE" id="PS51819"/>
    </source>
</evidence>
<evidence type="ECO:0000313" key="3">
    <source>
        <dbReference type="Proteomes" id="UP000433101"/>
    </source>
</evidence>
<dbReference type="InterPro" id="IPR029068">
    <property type="entry name" value="Glyas_Bleomycin-R_OHBP_Dase"/>
</dbReference>
<protein>
    <submittedName>
        <fullName evidence="2">VOC family protein</fullName>
    </submittedName>
</protein>
<proteinExistence type="predicted"/>
<feature type="domain" description="VOC" evidence="1">
    <location>
        <begin position="7"/>
        <end position="127"/>
    </location>
</feature>
<feature type="domain" description="VOC" evidence="1">
    <location>
        <begin position="140"/>
        <end position="258"/>
    </location>
</feature>
<name>A0A7X3LQS7_9HYPH</name>
<reference evidence="2 3" key="1">
    <citation type="submission" date="2019-12" db="EMBL/GenBank/DDBJ databases">
        <authorList>
            <person name="Li M."/>
        </authorList>
    </citation>
    <scope>NUCLEOTIDE SEQUENCE [LARGE SCALE GENOMIC DNA]</scope>
    <source>
        <strain evidence="2 3">GBMRC 2046</strain>
    </source>
</reference>
<dbReference type="SUPFAM" id="SSF54593">
    <property type="entry name" value="Glyoxalase/Bleomycin resistance protein/Dihydroxybiphenyl dioxygenase"/>
    <property type="match status" value="2"/>
</dbReference>
<accession>A0A7X3LQS7</accession>
<dbReference type="AlphaFoldDB" id="A0A7X3LQS7"/>
<dbReference type="CDD" id="cd07247">
    <property type="entry name" value="SgaA_N_like"/>
    <property type="match status" value="2"/>
</dbReference>
<dbReference type="InterPro" id="IPR004360">
    <property type="entry name" value="Glyas_Fos-R_dOase_dom"/>
</dbReference>
<evidence type="ECO:0000313" key="2">
    <source>
        <dbReference type="EMBL" id="MXN63366.1"/>
    </source>
</evidence>
<dbReference type="PANTHER" id="PTHR33993:SF14">
    <property type="entry name" value="GB|AAF24581.1"/>
    <property type="match status" value="1"/>
</dbReference>